<keyword evidence="3" id="KW-1185">Reference proteome</keyword>
<organism evidence="2 3">
    <name type="scientific">Coniella lustricola</name>
    <dbReference type="NCBI Taxonomy" id="2025994"/>
    <lineage>
        <taxon>Eukaryota</taxon>
        <taxon>Fungi</taxon>
        <taxon>Dikarya</taxon>
        <taxon>Ascomycota</taxon>
        <taxon>Pezizomycotina</taxon>
        <taxon>Sordariomycetes</taxon>
        <taxon>Sordariomycetidae</taxon>
        <taxon>Diaporthales</taxon>
        <taxon>Schizoparmaceae</taxon>
        <taxon>Coniella</taxon>
    </lineage>
</organism>
<keyword evidence="1" id="KW-0732">Signal</keyword>
<name>A0A2T3A5F9_9PEZI</name>
<sequence length="82" mass="9016">MLVTRLRLSVLVLFWTGKPPVWPSCLEIHCCISIIDCAPDLLSLLHIPYSISISRCSHPVQSPPSSSRTSKSTLVDAIVEAE</sequence>
<reference evidence="2 3" key="1">
    <citation type="journal article" date="2018" name="Mycol. Prog.">
        <title>Coniella lustricola, a new species from submerged detritus.</title>
        <authorList>
            <person name="Raudabaugh D.B."/>
            <person name="Iturriaga T."/>
            <person name="Carver A."/>
            <person name="Mondo S."/>
            <person name="Pangilinan J."/>
            <person name="Lipzen A."/>
            <person name="He G."/>
            <person name="Amirebrahimi M."/>
            <person name="Grigoriev I.V."/>
            <person name="Miller A.N."/>
        </authorList>
    </citation>
    <scope>NUCLEOTIDE SEQUENCE [LARGE SCALE GENOMIC DNA]</scope>
    <source>
        <strain evidence="2 3">B22-T-1</strain>
    </source>
</reference>
<evidence type="ECO:0000313" key="2">
    <source>
        <dbReference type="EMBL" id="PSR83200.1"/>
    </source>
</evidence>
<dbReference type="Proteomes" id="UP000241462">
    <property type="component" value="Unassembled WGS sequence"/>
</dbReference>
<evidence type="ECO:0000313" key="3">
    <source>
        <dbReference type="Proteomes" id="UP000241462"/>
    </source>
</evidence>
<accession>A0A2T3A5F9</accession>
<protein>
    <recommendedName>
        <fullName evidence="4">Secreted protein</fullName>
    </recommendedName>
</protein>
<gene>
    <name evidence="2" type="ORF">BD289DRAFT_436275</name>
</gene>
<feature type="chain" id="PRO_5015630762" description="Secreted protein" evidence="1">
    <location>
        <begin position="24"/>
        <end position="82"/>
    </location>
</feature>
<dbReference type="InParanoid" id="A0A2T3A5F9"/>
<proteinExistence type="predicted"/>
<dbReference type="EMBL" id="KZ678464">
    <property type="protein sequence ID" value="PSR83200.1"/>
    <property type="molecule type" value="Genomic_DNA"/>
</dbReference>
<evidence type="ECO:0000256" key="1">
    <source>
        <dbReference type="SAM" id="SignalP"/>
    </source>
</evidence>
<feature type="signal peptide" evidence="1">
    <location>
        <begin position="1"/>
        <end position="23"/>
    </location>
</feature>
<evidence type="ECO:0008006" key="4">
    <source>
        <dbReference type="Google" id="ProtNLM"/>
    </source>
</evidence>
<dbReference type="AlphaFoldDB" id="A0A2T3A5F9"/>